<evidence type="ECO:0000256" key="1">
    <source>
        <dbReference type="SAM" id="SignalP"/>
    </source>
</evidence>
<dbReference type="RefSeq" id="WP_167301515.1">
    <property type="nucleotide sequence ID" value="NZ_JAASQV010000007.1"/>
</dbReference>
<sequence>MVRPPRIAGLVVLAGALAGAAAPARARDVPAPDAVIARACLGRVGQAIDQAALGEALLVEAGRRPADWAWQGAEAQRDARIGRILEQLRRHPDSAEAAHPDQAFRDLEREGVVARLGRIAMGAAEPAEDAYLIAGAIQQLETRLMAKASEDDAFAIAPHPARRGFLFREEAPGWTFTCRPPATPDPGYIASAEKVTAPYAWAIRAKPEELALTGKDRKTAGAATIAVDRTNTILDDGSIKKVSNFRIDATLGYRITPATSADTVYLYDRYVLSRSRTRPLPKLDPGAKESDGDTDAFEAGFLTSAELTPNAAAAKLFVDAKAATVYDFAKDGARLKGAMLFRPVLDADIGICGLESYGAKLGWLKTRCRLQIDLEASRILRRGRIERGDYDNFVALGVRPSFEAFVPTGGETALLGSVNYRILPILDGKPRHIERLDMSLKFRFWTETTAGVDIGFAYSKGRNELSYEKEDVLSIGLGLIY</sequence>
<gene>
    <name evidence="2" type="ORF">FHR20_004392</name>
</gene>
<dbReference type="AlphaFoldDB" id="A0A7X5ZYH2"/>
<accession>A0A7X5ZYH2</accession>
<reference evidence="2 3" key="1">
    <citation type="submission" date="2020-03" db="EMBL/GenBank/DDBJ databases">
        <title>Genomic Encyclopedia of Type Strains, Phase IV (KMG-IV): sequencing the most valuable type-strain genomes for metagenomic binning, comparative biology and taxonomic classification.</title>
        <authorList>
            <person name="Goeker M."/>
        </authorList>
    </citation>
    <scope>NUCLEOTIDE SEQUENCE [LARGE SCALE GENOMIC DNA]</scope>
    <source>
        <strain evidence="2 3">DSM 4733</strain>
    </source>
</reference>
<evidence type="ECO:0008006" key="4">
    <source>
        <dbReference type="Google" id="ProtNLM"/>
    </source>
</evidence>
<name>A0A7X5ZYH2_9SPHN</name>
<proteinExistence type="predicted"/>
<feature type="chain" id="PRO_5030838059" description="DUF481 domain-containing protein" evidence="1">
    <location>
        <begin position="27"/>
        <end position="481"/>
    </location>
</feature>
<evidence type="ECO:0000313" key="2">
    <source>
        <dbReference type="EMBL" id="NIJ67408.1"/>
    </source>
</evidence>
<keyword evidence="1" id="KW-0732">Signal</keyword>
<protein>
    <recommendedName>
        <fullName evidence="4">DUF481 domain-containing protein</fullName>
    </recommendedName>
</protein>
<dbReference type="Proteomes" id="UP000564677">
    <property type="component" value="Unassembled WGS sequence"/>
</dbReference>
<evidence type="ECO:0000313" key="3">
    <source>
        <dbReference type="Proteomes" id="UP000564677"/>
    </source>
</evidence>
<dbReference type="EMBL" id="JAASQV010000007">
    <property type="protein sequence ID" value="NIJ67408.1"/>
    <property type="molecule type" value="Genomic_DNA"/>
</dbReference>
<keyword evidence="3" id="KW-1185">Reference proteome</keyword>
<feature type="signal peptide" evidence="1">
    <location>
        <begin position="1"/>
        <end position="26"/>
    </location>
</feature>
<organism evidence="2 3">
    <name type="scientific">Sphingomonas leidyi</name>
    <dbReference type="NCBI Taxonomy" id="68569"/>
    <lineage>
        <taxon>Bacteria</taxon>
        <taxon>Pseudomonadati</taxon>
        <taxon>Pseudomonadota</taxon>
        <taxon>Alphaproteobacteria</taxon>
        <taxon>Sphingomonadales</taxon>
        <taxon>Sphingomonadaceae</taxon>
        <taxon>Sphingomonas</taxon>
    </lineage>
</organism>
<comment type="caution">
    <text evidence="2">The sequence shown here is derived from an EMBL/GenBank/DDBJ whole genome shotgun (WGS) entry which is preliminary data.</text>
</comment>